<evidence type="ECO:0000313" key="2">
    <source>
        <dbReference type="EMBL" id="RNA10416.1"/>
    </source>
</evidence>
<gene>
    <name evidence="2" type="ORF">BpHYR1_014809</name>
</gene>
<dbReference type="SUPFAM" id="SSF53098">
    <property type="entry name" value="Ribonuclease H-like"/>
    <property type="match status" value="1"/>
</dbReference>
<dbReference type="InterPro" id="IPR036397">
    <property type="entry name" value="RNaseH_sf"/>
</dbReference>
<name>A0A3M7QG49_BRAPC</name>
<dbReference type="PANTHER" id="PTHR37984">
    <property type="entry name" value="PROTEIN CBG26694"/>
    <property type="match status" value="1"/>
</dbReference>
<keyword evidence="3" id="KW-1185">Reference proteome</keyword>
<proteinExistence type="predicted"/>
<dbReference type="InterPro" id="IPR041588">
    <property type="entry name" value="Integrase_H2C2"/>
</dbReference>
<dbReference type="InterPro" id="IPR050951">
    <property type="entry name" value="Retrovirus_Pol_polyprotein"/>
</dbReference>
<dbReference type="InterPro" id="IPR012337">
    <property type="entry name" value="RNaseH-like_sf"/>
</dbReference>
<dbReference type="STRING" id="10195.A0A3M7QG49"/>
<dbReference type="Proteomes" id="UP000276133">
    <property type="component" value="Unassembled WGS sequence"/>
</dbReference>
<dbReference type="AlphaFoldDB" id="A0A3M7QG49"/>
<dbReference type="Gene3D" id="3.30.420.10">
    <property type="entry name" value="Ribonuclease H-like superfamily/Ribonuclease H"/>
    <property type="match status" value="1"/>
</dbReference>
<sequence length="242" mass="28000">MNNEQLKDEDIKWMIDLKKTHKDKKPKINIFENPVRQILYKQFDNLVMVEGVLYRHSEDRNGFLVTQFVLPKQVVEHIHSSIFNAHLGRHKTTGKIIERFYRPFLKEEIKNCIKHCDICRKTKSKKNEGLAELLYLTPCRPNQLITTDFAGPFKTTSRGNKYLQIIADHFTKLMLLCPTKDAKAITAGGNVVDEWACEYGIPEAVLSDGAKCFQSKLSDLVYDFLDIRRLKTTPFHPQCDGL</sequence>
<comment type="caution">
    <text evidence="2">The sequence shown here is derived from an EMBL/GenBank/DDBJ whole genome shotgun (WGS) entry which is preliminary data.</text>
</comment>
<dbReference type="EMBL" id="REGN01006212">
    <property type="protein sequence ID" value="RNA10416.1"/>
    <property type="molecule type" value="Genomic_DNA"/>
</dbReference>
<dbReference type="GO" id="GO:0015074">
    <property type="term" value="P:DNA integration"/>
    <property type="evidence" value="ECO:0007669"/>
    <property type="project" value="InterPro"/>
</dbReference>
<feature type="domain" description="Integrase catalytic" evidence="1">
    <location>
        <begin position="137"/>
        <end position="242"/>
    </location>
</feature>
<evidence type="ECO:0000259" key="1">
    <source>
        <dbReference type="PROSITE" id="PS50994"/>
    </source>
</evidence>
<dbReference type="InterPro" id="IPR001584">
    <property type="entry name" value="Integrase_cat-core"/>
</dbReference>
<evidence type="ECO:0000313" key="3">
    <source>
        <dbReference type="Proteomes" id="UP000276133"/>
    </source>
</evidence>
<feature type="non-terminal residue" evidence="2">
    <location>
        <position position="242"/>
    </location>
</feature>
<dbReference type="PROSITE" id="PS50994">
    <property type="entry name" value="INTEGRASE"/>
    <property type="match status" value="1"/>
</dbReference>
<dbReference type="OrthoDB" id="10030726at2759"/>
<dbReference type="FunFam" id="1.10.340.70:FF:000001">
    <property type="entry name" value="Retrovirus-related Pol polyprotein from transposon gypsy-like Protein"/>
    <property type="match status" value="1"/>
</dbReference>
<dbReference type="GO" id="GO:0003676">
    <property type="term" value="F:nucleic acid binding"/>
    <property type="evidence" value="ECO:0007669"/>
    <property type="project" value="InterPro"/>
</dbReference>
<reference evidence="2 3" key="1">
    <citation type="journal article" date="2018" name="Sci. Rep.">
        <title>Genomic signatures of local adaptation to the degree of environmental predictability in rotifers.</title>
        <authorList>
            <person name="Franch-Gras L."/>
            <person name="Hahn C."/>
            <person name="Garcia-Roger E.M."/>
            <person name="Carmona M.J."/>
            <person name="Serra M."/>
            <person name="Gomez A."/>
        </authorList>
    </citation>
    <scope>NUCLEOTIDE SEQUENCE [LARGE SCALE GENOMIC DNA]</scope>
    <source>
        <strain evidence="2">HYR1</strain>
    </source>
</reference>
<dbReference type="Pfam" id="PF17921">
    <property type="entry name" value="Integrase_H2C2"/>
    <property type="match status" value="1"/>
</dbReference>
<dbReference type="Gene3D" id="1.10.340.70">
    <property type="match status" value="1"/>
</dbReference>
<protein>
    <submittedName>
        <fullName evidence="2">Retrovirus-related Pol poly from transposon</fullName>
    </submittedName>
</protein>
<accession>A0A3M7QG49</accession>
<organism evidence="2 3">
    <name type="scientific">Brachionus plicatilis</name>
    <name type="common">Marine rotifer</name>
    <name type="synonym">Brachionus muelleri</name>
    <dbReference type="NCBI Taxonomy" id="10195"/>
    <lineage>
        <taxon>Eukaryota</taxon>
        <taxon>Metazoa</taxon>
        <taxon>Spiralia</taxon>
        <taxon>Gnathifera</taxon>
        <taxon>Rotifera</taxon>
        <taxon>Eurotatoria</taxon>
        <taxon>Monogononta</taxon>
        <taxon>Pseudotrocha</taxon>
        <taxon>Ploima</taxon>
        <taxon>Brachionidae</taxon>
        <taxon>Brachionus</taxon>
    </lineage>
</organism>
<dbReference type="PANTHER" id="PTHR37984:SF15">
    <property type="entry name" value="INTEGRASE CATALYTIC DOMAIN-CONTAINING PROTEIN"/>
    <property type="match status" value="1"/>
</dbReference>